<accession>A0A7J8ZBD1</accession>
<name>A0A7J8ZBD1_9ROSI</name>
<keyword evidence="1" id="KW-1133">Transmembrane helix</keyword>
<gene>
    <name evidence="2" type="ORF">Golax_024207</name>
</gene>
<sequence length="63" mass="7872">ERIDDFLFFFLPLVRRYCKREKSKSWSFLRVFALVWSALFFMVVFVNTRGRWNWTRIMLGWDS</sequence>
<keyword evidence="1" id="KW-0812">Transmembrane</keyword>
<proteinExistence type="predicted"/>
<dbReference type="AlphaFoldDB" id="A0A7J8ZBD1"/>
<keyword evidence="3" id="KW-1185">Reference proteome</keyword>
<dbReference type="EMBL" id="JABEZV010000004">
    <property type="protein sequence ID" value="MBA0709147.1"/>
    <property type="molecule type" value="Genomic_DNA"/>
</dbReference>
<evidence type="ECO:0000313" key="3">
    <source>
        <dbReference type="Proteomes" id="UP000593574"/>
    </source>
</evidence>
<dbReference type="Proteomes" id="UP000593574">
    <property type="component" value="Unassembled WGS sequence"/>
</dbReference>
<feature type="transmembrane region" description="Helical" evidence="1">
    <location>
        <begin position="28"/>
        <end position="48"/>
    </location>
</feature>
<comment type="caution">
    <text evidence="2">The sequence shown here is derived from an EMBL/GenBank/DDBJ whole genome shotgun (WGS) entry which is preliminary data.</text>
</comment>
<reference evidence="2 3" key="1">
    <citation type="journal article" date="2019" name="Genome Biol. Evol.">
        <title>Insights into the evolution of the New World diploid cottons (Gossypium, subgenus Houzingenia) based on genome sequencing.</title>
        <authorList>
            <person name="Grover C.E."/>
            <person name="Arick M.A. 2nd"/>
            <person name="Thrash A."/>
            <person name="Conover J.L."/>
            <person name="Sanders W.S."/>
            <person name="Peterson D.G."/>
            <person name="Frelichowski J.E."/>
            <person name="Scheffler J.A."/>
            <person name="Scheffler B.E."/>
            <person name="Wendel J.F."/>
        </authorList>
    </citation>
    <scope>NUCLEOTIDE SEQUENCE [LARGE SCALE GENOMIC DNA]</scope>
    <source>
        <strain evidence="2">4</strain>
        <tissue evidence="2">Leaf</tissue>
    </source>
</reference>
<organism evidence="2 3">
    <name type="scientific">Gossypium laxum</name>
    <dbReference type="NCBI Taxonomy" id="34288"/>
    <lineage>
        <taxon>Eukaryota</taxon>
        <taxon>Viridiplantae</taxon>
        <taxon>Streptophyta</taxon>
        <taxon>Embryophyta</taxon>
        <taxon>Tracheophyta</taxon>
        <taxon>Spermatophyta</taxon>
        <taxon>Magnoliopsida</taxon>
        <taxon>eudicotyledons</taxon>
        <taxon>Gunneridae</taxon>
        <taxon>Pentapetalae</taxon>
        <taxon>rosids</taxon>
        <taxon>malvids</taxon>
        <taxon>Malvales</taxon>
        <taxon>Malvaceae</taxon>
        <taxon>Malvoideae</taxon>
        <taxon>Gossypium</taxon>
    </lineage>
</organism>
<feature type="non-terminal residue" evidence="2">
    <location>
        <position position="1"/>
    </location>
</feature>
<evidence type="ECO:0000256" key="1">
    <source>
        <dbReference type="SAM" id="Phobius"/>
    </source>
</evidence>
<keyword evidence="1" id="KW-0472">Membrane</keyword>
<evidence type="ECO:0000313" key="2">
    <source>
        <dbReference type="EMBL" id="MBA0709147.1"/>
    </source>
</evidence>
<protein>
    <submittedName>
        <fullName evidence="2">Uncharacterized protein</fullName>
    </submittedName>
</protein>